<evidence type="ECO:0000256" key="12">
    <source>
        <dbReference type="ARBA" id="ARBA00023136"/>
    </source>
</evidence>
<evidence type="ECO:0000256" key="15">
    <source>
        <dbReference type="ARBA" id="ARBA00034137"/>
    </source>
</evidence>
<dbReference type="PANTHER" id="PTHR15458:SF5">
    <property type="entry name" value="PHOSPHATIDYLETHANOLAMINE N-METHYLTRANSFERASE"/>
    <property type="match status" value="1"/>
</dbReference>
<evidence type="ECO:0000256" key="1">
    <source>
        <dbReference type="ARBA" id="ARBA00004477"/>
    </source>
</evidence>
<dbReference type="AlphaFoldDB" id="A0A2N5VZ48"/>
<evidence type="ECO:0000256" key="10">
    <source>
        <dbReference type="ARBA" id="ARBA00022989"/>
    </source>
</evidence>
<evidence type="ECO:0000256" key="14">
    <source>
        <dbReference type="ARBA" id="ARBA00023264"/>
    </source>
</evidence>
<keyword evidence="11" id="KW-0443">Lipid metabolism</keyword>
<dbReference type="STRING" id="200324.A0A2N5VZ48"/>
<keyword evidence="10" id="KW-1133">Transmembrane helix</keyword>
<gene>
    <name evidence="16" type="ORF">PCANC_10542</name>
</gene>
<evidence type="ECO:0000256" key="11">
    <source>
        <dbReference type="ARBA" id="ARBA00023098"/>
    </source>
</evidence>
<accession>A0A2N5VZ48</accession>
<evidence type="ECO:0000256" key="6">
    <source>
        <dbReference type="ARBA" id="ARBA00022679"/>
    </source>
</evidence>
<dbReference type="GO" id="GO:0006656">
    <property type="term" value="P:phosphatidylcholine biosynthetic process"/>
    <property type="evidence" value="ECO:0007669"/>
    <property type="project" value="UniProtKB-UniPathway"/>
</dbReference>
<evidence type="ECO:0000313" key="16">
    <source>
        <dbReference type="EMBL" id="PLW55269.1"/>
    </source>
</evidence>
<evidence type="ECO:0000256" key="13">
    <source>
        <dbReference type="ARBA" id="ARBA00023209"/>
    </source>
</evidence>
<keyword evidence="6" id="KW-0808">Transferase</keyword>
<dbReference type="GO" id="GO:0005789">
    <property type="term" value="C:endoplasmic reticulum membrane"/>
    <property type="evidence" value="ECO:0007669"/>
    <property type="project" value="UniProtKB-SubCell"/>
</dbReference>
<organism evidence="16 17">
    <name type="scientific">Puccinia coronata f. sp. avenae</name>
    <dbReference type="NCBI Taxonomy" id="200324"/>
    <lineage>
        <taxon>Eukaryota</taxon>
        <taxon>Fungi</taxon>
        <taxon>Dikarya</taxon>
        <taxon>Basidiomycota</taxon>
        <taxon>Pucciniomycotina</taxon>
        <taxon>Pucciniomycetes</taxon>
        <taxon>Pucciniales</taxon>
        <taxon>Pucciniaceae</taxon>
        <taxon>Puccinia</taxon>
    </lineage>
</organism>
<dbReference type="UniPathway" id="UPA00753"/>
<keyword evidence="12" id="KW-0472">Membrane</keyword>
<comment type="subcellular location">
    <subcellularLocation>
        <location evidence="1">Endoplasmic reticulum membrane</location>
        <topology evidence="1">Multi-pass membrane protein</topology>
    </subcellularLocation>
</comment>
<dbReference type="PANTHER" id="PTHR15458">
    <property type="entry name" value="PHOSPHATIDYLETHANOLAMINE N-METHYLTRANSFERASE"/>
    <property type="match status" value="1"/>
</dbReference>
<dbReference type="Proteomes" id="UP000235388">
    <property type="component" value="Unassembled WGS sequence"/>
</dbReference>
<evidence type="ECO:0000256" key="2">
    <source>
        <dbReference type="ARBA" id="ARBA00004969"/>
    </source>
</evidence>
<dbReference type="GO" id="GO:0000773">
    <property type="term" value="F:phosphatidyl-N-methylethanolamine N-methyltransferase activity"/>
    <property type="evidence" value="ECO:0007669"/>
    <property type="project" value="UniProtKB-EC"/>
</dbReference>
<dbReference type="OrthoDB" id="8300106at2759"/>
<keyword evidence="13" id="KW-0594">Phospholipid biosynthesis</keyword>
<evidence type="ECO:0000256" key="4">
    <source>
        <dbReference type="ARBA" id="ARBA00022516"/>
    </source>
</evidence>
<keyword evidence="4" id="KW-0444">Lipid biosynthesis</keyword>
<dbReference type="GO" id="GO:0032259">
    <property type="term" value="P:methylation"/>
    <property type="evidence" value="ECO:0007669"/>
    <property type="project" value="UniProtKB-KW"/>
</dbReference>
<protein>
    <recommendedName>
        <fullName evidence="15">phosphatidyl-N-methylethanolamine N-methyltransferase</fullName>
        <ecNumber evidence="15">2.1.1.71</ecNumber>
    </recommendedName>
</protein>
<dbReference type="InterPro" id="IPR024960">
    <property type="entry name" value="PEMT/MFAP"/>
</dbReference>
<proteinExistence type="predicted"/>
<evidence type="ECO:0000256" key="8">
    <source>
        <dbReference type="ARBA" id="ARBA00022692"/>
    </source>
</evidence>
<comment type="pathway">
    <text evidence="3">Lipid metabolism.</text>
</comment>
<evidence type="ECO:0000256" key="9">
    <source>
        <dbReference type="ARBA" id="ARBA00022824"/>
    </source>
</evidence>
<evidence type="ECO:0000313" key="17">
    <source>
        <dbReference type="Proteomes" id="UP000235388"/>
    </source>
</evidence>
<evidence type="ECO:0000256" key="7">
    <source>
        <dbReference type="ARBA" id="ARBA00022691"/>
    </source>
</evidence>
<dbReference type="Pfam" id="PF04191">
    <property type="entry name" value="PEMT"/>
    <property type="match status" value="1"/>
</dbReference>
<keyword evidence="5" id="KW-0489">Methyltransferase</keyword>
<dbReference type="EMBL" id="PGCJ01000034">
    <property type="protein sequence ID" value="PLW55269.1"/>
    <property type="molecule type" value="Genomic_DNA"/>
</dbReference>
<evidence type="ECO:0000256" key="5">
    <source>
        <dbReference type="ARBA" id="ARBA00022603"/>
    </source>
</evidence>
<name>A0A2N5VZ48_9BASI</name>
<dbReference type="InterPro" id="IPR007318">
    <property type="entry name" value="Phopholipid_MeTrfase"/>
</dbReference>
<keyword evidence="9" id="KW-0256">Endoplasmic reticulum</keyword>
<evidence type="ECO:0000256" key="3">
    <source>
        <dbReference type="ARBA" id="ARBA00005189"/>
    </source>
</evidence>
<sequence>MSPSTIAQFKPTLEDACNLIITQKQGNCLPICVSLPADLLTPVAAYLKLTNGAQCRFEISSSASDQTIEGVESFLLESVVAGSHHTHYSFLGSNHMVQGFPFNRTSSPMYNGSTLCFLGTALSYQSPAWVILTGLVYLVYQVALKYEELSQDLLPFKNEATPY</sequence>
<keyword evidence="7" id="KW-0949">S-adenosyl-L-methionine</keyword>
<comment type="pathway">
    <text evidence="2">Phospholipid metabolism; phosphatidylcholine biosynthesis.</text>
</comment>
<keyword evidence="8" id="KW-0812">Transmembrane</keyword>
<comment type="caution">
    <text evidence="16">The sequence shown here is derived from an EMBL/GenBank/DDBJ whole genome shotgun (WGS) entry which is preliminary data.</text>
</comment>
<keyword evidence="14" id="KW-1208">Phospholipid metabolism</keyword>
<reference evidence="16 17" key="1">
    <citation type="submission" date="2017-11" db="EMBL/GenBank/DDBJ databases">
        <title>De novo assembly and phasing of dikaryotic genomes from two isolates of Puccinia coronata f. sp. avenae, the causal agent of oat crown rust.</title>
        <authorList>
            <person name="Miller M.E."/>
            <person name="Zhang Y."/>
            <person name="Omidvar V."/>
            <person name="Sperschneider J."/>
            <person name="Schwessinger B."/>
            <person name="Raley C."/>
            <person name="Palmer J.M."/>
            <person name="Garnica D."/>
            <person name="Upadhyaya N."/>
            <person name="Rathjen J."/>
            <person name="Taylor J.M."/>
            <person name="Park R.F."/>
            <person name="Dodds P.N."/>
            <person name="Hirsch C.D."/>
            <person name="Kianian S.F."/>
            <person name="Figueroa M."/>
        </authorList>
    </citation>
    <scope>NUCLEOTIDE SEQUENCE [LARGE SCALE GENOMIC DNA]</scope>
    <source>
        <strain evidence="16">12NC29</strain>
    </source>
</reference>
<keyword evidence="17" id="KW-1185">Reference proteome</keyword>
<dbReference type="EC" id="2.1.1.71" evidence="15"/>